<dbReference type="Proteomes" id="UP000067689">
    <property type="component" value="Chromosome"/>
</dbReference>
<accession>A0A0U3T6L2</accession>
<dbReference type="PATRIC" id="fig|2041.4.peg.3509"/>
<protein>
    <recommendedName>
        <fullName evidence="2">YCII-related domain-containing protein</fullName>
    </recommendedName>
</protein>
<organism evidence="3 4">
    <name type="scientific">Aeromicrobium erythreum</name>
    <dbReference type="NCBI Taxonomy" id="2041"/>
    <lineage>
        <taxon>Bacteria</taxon>
        <taxon>Bacillati</taxon>
        <taxon>Actinomycetota</taxon>
        <taxon>Actinomycetes</taxon>
        <taxon>Propionibacteriales</taxon>
        <taxon>Nocardioidaceae</taxon>
        <taxon>Aeromicrobium</taxon>
    </lineage>
</organism>
<gene>
    <name evidence="3" type="ORF">AERYTH_16785</name>
</gene>
<dbReference type="AlphaFoldDB" id="A0A0U3T6L2"/>
<name>A0A0U3T6L2_9ACTN</name>
<dbReference type="InterPro" id="IPR011008">
    <property type="entry name" value="Dimeric_a/b-barrel"/>
</dbReference>
<evidence type="ECO:0000313" key="4">
    <source>
        <dbReference type="Proteomes" id="UP000067689"/>
    </source>
</evidence>
<dbReference type="OrthoDB" id="8968203at2"/>
<dbReference type="InterPro" id="IPR005545">
    <property type="entry name" value="YCII"/>
</dbReference>
<proteinExistence type="inferred from homology"/>
<keyword evidence="4" id="KW-1185">Reference proteome</keyword>
<dbReference type="STRING" id="2041.AERYTH_16785"/>
<dbReference type="PANTHER" id="PTHR37828">
    <property type="entry name" value="GSR2449 PROTEIN"/>
    <property type="match status" value="1"/>
</dbReference>
<evidence type="ECO:0000313" key="3">
    <source>
        <dbReference type="EMBL" id="ALX06232.1"/>
    </source>
</evidence>
<evidence type="ECO:0000259" key="2">
    <source>
        <dbReference type="Pfam" id="PF03795"/>
    </source>
</evidence>
<reference evidence="3 4" key="1">
    <citation type="journal article" date="1991" name="Int. J. Syst. Bacteriol.">
        <title>Description of the erythromycin-producing bacterium Arthrobacter sp. strain NRRL B-3381 as Aeromicrobium erythreum gen. nov., sp. nov.</title>
        <authorList>
            <person name="Miller E.S."/>
            <person name="Woese C.R."/>
            <person name="Brenner S."/>
        </authorList>
    </citation>
    <scope>NUCLEOTIDE SEQUENCE [LARGE SCALE GENOMIC DNA]</scope>
    <source>
        <strain evidence="3 4">AR18</strain>
    </source>
</reference>
<evidence type="ECO:0000256" key="1">
    <source>
        <dbReference type="ARBA" id="ARBA00007689"/>
    </source>
</evidence>
<dbReference type="SUPFAM" id="SSF54909">
    <property type="entry name" value="Dimeric alpha+beta barrel"/>
    <property type="match status" value="1"/>
</dbReference>
<dbReference type="KEGG" id="aer:AERYTH_16785"/>
<dbReference type="PANTHER" id="PTHR37828:SF1">
    <property type="entry name" value="YCII-RELATED DOMAIN-CONTAINING PROTEIN"/>
    <property type="match status" value="1"/>
</dbReference>
<dbReference type="RefSeq" id="WP_067860961.1">
    <property type="nucleotide sequence ID" value="NZ_CP011502.1"/>
</dbReference>
<comment type="similarity">
    <text evidence="1">Belongs to the YciI family.</text>
</comment>
<dbReference type="Gene3D" id="3.30.70.1060">
    <property type="entry name" value="Dimeric alpha+beta barrel"/>
    <property type="match status" value="1"/>
</dbReference>
<sequence length="94" mass="10297">MSIFAVTYTYGAPEDQLATLRAEHRDYLAHLPELLVSGPASSSREALLVFRADTREQVESLVAADPFVSAGFVAQHVVRDWKPILGPLSGHFDS</sequence>
<dbReference type="Pfam" id="PF03795">
    <property type="entry name" value="YCII"/>
    <property type="match status" value="1"/>
</dbReference>
<dbReference type="EMBL" id="CP011502">
    <property type="protein sequence ID" value="ALX06232.1"/>
    <property type="molecule type" value="Genomic_DNA"/>
</dbReference>
<feature type="domain" description="YCII-related" evidence="2">
    <location>
        <begin position="6"/>
        <end position="82"/>
    </location>
</feature>